<accession>A0A8H7IRC8</accession>
<dbReference type="AlphaFoldDB" id="A0A8H7IRC8"/>
<evidence type="ECO:0000313" key="6">
    <source>
        <dbReference type="Proteomes" id="UP000627934"/>
    </source>
</evidence>
<comment type="subunit">
    <text evidence="2">Monomer.</text>
</comment>
<dbReference type="Pfam" id="PF08240">
    <property type="entry name" value="ADH_N"/>
    <property type="match status" value="1"/>
</dbReference>
<dbReference type="EMBL" id="MDYX01000041">
    <property type="protein sequence ID" value="KAF9630629.1"/>
    <property type="molecule type" value="Genomic_DNA"/>
</dbReference>
<organism evidence="5 6">
    <name type="scientific">Lasiodiplodia theobromae</name>
    <dbReference type="NCBI Taxonomy" id="45133"/>
    <lineage>
        <taxon>Eukaryota</taxon>
        <taxon>Fungi</taxon>
        <taxon>Dikarya</taxon>
        <taxon>Ascomycota</taxon>
        <taxon>Pezizomycotina</taxon>
        <taxon>Dothideomycetes</taxon>
        <taxon>Dothideomycetes incertae sedis</taxon>
        <taxon>Botryosphaeriales</taxon>
        <taxon>Botryosphaeriaceae</taxon>
        <taxon>Lasiodiplodia</taxon>
    </lineage>
</organism>
<dbReference type="InterPro" id="IPR036291">
    <property type="entry name" value="NAD(P)-bd_dom_sf"/>
</dbReference>
<evidence type="ECO:0000256" key="2">
    <source>
        <dbReference type="ARBA" id="ARBA00011245"/>
    </source>
</evidence>
<dbReference type="PANTHER" id="PTHR45348:SF5">
    <property type="entry name" value="OXIDOREDUCTASE, PUTATIVE (AFU_ORTHOLOGUE AFUA_8G01420)-RELATED"/>
    <property type="match status" value="1"/>
</dbReference>
<feature type="domain" description="Enoyl reductase (ER)" evidence="4">
    <location>
        <begin position="9"/>
        <end position="330"/>
    </location>
</feature>
<evidence type="ECO:0000256" key="3">
    <source>
        <dbReference type="ARBA" id="ARBA00023002"/>
    </source>
</evidence>
<keyword evidence="3" id="KW-0560">Oxidoreductase</keyword>
<protein>
    <recommendedName>
        <fullName evidence="4">Enoyl reductase (ER) domain-containing protein</fullName>
    </recommendedName>
</protein>
<reference evidence="5" key="2">
    <citation type="journal article" date="2018" name="DNA Res.">
        <title>Comparative genome and transcriptome analyses reveal adaptations to opportunistic infections in woody plant degrading pathogens of Botryosphaeriaceae.</title>
        <authorList>
            <person name="Yan J.Y."/>
            <person name="Zhao W.S."/>
            <person name="Chen Z."/>
            <person name="Xing Q.K."/>
            <person name="Zhang W."/>
            <person name="Chethana K.W.T."/>
            <person name="Xue M.F."/>
            <person name="Xu J.P."/>
            <person name="Phillips A.J.L."/>
            <person name="Wang Y."/>
            <person name="Liu J.H."/>
            <person name="Liu M."/>
            <person name="Zhou Y."/>
            <person name="Jayawardena R.S."/>
            <person name="Manawasinghe I.S."/>
            <person name="Huang J.B."/>
            <person name="Qiao G.H."/>
            <person name="Fu C.Y."/>
            <person name="Guo F.F."/>
            <person name="Dissanayake A.J."/>
            <person name="Peng Y.L."/>
            <person name="Hyde K.D."/>
            <person name="Li X.H."/>
        </authorList>
    </citation>
    <scope>NUCLEOTIDE SEQUENCE</scope>
    <source>
        <strain evidence="5">CSS-01s</strain>
    </source>
</reference>
<gene>
    <name evidence="5" type="ORF">BFW01_g1191</name>
</gene>
<dbReference type="InterPro" id="IPR011032">
    <property type="entry name" value="GroES-like_sf"/>
</dbReference>
<dbReference type="Gene3D" id="3.90.180.10">
    <property type="entry name" value="Medium-chain alcohol dehydrogenases, catalytic domain"/>
    <property type="match status" value="1"/>
</dbReference>
<name>A0A8H7IRC8_9PEZI</name>
<dbReference type="PANTHER" id="PTHR45348">
    <property type="entry name" value="HYPOTHETICAL OXIDOREDUCTASE (EUROFUNG)"/>
    <property type="match status" value="1"/>
</dbReference>
<proteinExistence type="inferred from homology"/>
<dbReference type="InterPro" id="IPR047122">
    <property type="entry name" value="Trans-enoyl_RdTase-like"/>
</dbReference>
<dbReference type="SUPFAM" id="SSF50129">
    <property type="entry name" value="GroES-like"/>
    <property type="match status" value="1"/>
</dbReference>
<sequence length="334" mass="36160">MKQAIVEQGLNVHIVDSPIPEPNADQIVIKVIASGVNPKDWKLADLFGLSMVPGDDVAGVIHQVGSNVTEFKPGDRVAAFHGPGEPHGTFAEYTVVQANTTFRLPDKISFEEASTIPLAAFTAASGLYLHLRLPTPWLPSPETAEPIPLVIYGASSGVGAFAVQLARRSNIHPLICVAGKSQSFVETLIDRSKGDTIIDYRDGDLAAKIENALQGRKLLHVFEAVSASPSDEMLQRVLAPGGTMAQILHSFEKEYKIVRDDVMCTATDVRRVFTDSQDFGFVLSRYLGRALQEGWFKPHPHQVVDGGLDGVHDALLNLKEGKASGFKYALRIGA</sequence>
<dbReference type="Proteomes" id="UP000627934">
    <property type="component" value="Unassembled WGS sequence"/>
</dbReference>
<evidence type="ECO:0000256" key="1">
    <source>
        <dbReference type="ARBA" id="ARBA00008072"/>
    </source>
</evidence>
<dbReference type="InterPro" id="IPR020843">
    <property type="entry name" value="ER"/>
</dbReference>
<comment type="similarity">
    <text evidence="1">Belongs to the zinc-containing alcohol dehydrogenase family.</text>
</comment>
<dbReference type="SUPFAM" id="SSF51735">
    <property type="entry name" value="NAD(P)-binding Rossmann-fold domains"/>
    <property type="match status" value="1"/>
</dbReference>
<dbReference type="InterPro" id="IPR013154">
    <property type="entry name" value="ADH-like_N"/>
</dbReference>
<dbReference type="GO" id="GO:0016651">
    <property type="term" value="F:oxidoreductase activity, acting on NAD(P)H"/>
    <property type="evidence" value="ECO:0007669"/>
    <property type="project" value="InterPro"/>
</dbReference>
<dbReference type="CDD" id="cd08249">
    <property type="entry name" value="enoyl_reductase_like"/>
    <property type="match status" value="1"/>
</dbReference>
<comment type="caution">
    <text evidence="5">The sequence shown here is derived from an EMBL/GenBank/DDBJ whole genome shotgun (WGS) entry which is preliminary data.</text>
</comment>
<dbReference type="SMART" id="SM00829">
    <property type="entry name" value="PKS_ER"/>
    <property type="match status" value="1"/>
</dbReference>
<evidence type="ECO:0000313" key="5">
    <source>
        <dbReference type="EMBL" id="KAF9630629.1"/>
    </source>
</evidence>
<reference evidence="5" key="1">
    <citation type="submission" date="2016-08" db="EMBL/GenBank/DDBJ databases">
        <authorList>
            <person name="Yan J."/>
        </authorList>
    </citation>
    <scope>NUCLEOTIDE SEQUENCE</scope>
    <source>
        <strain evidence="5">CSS-01s</strain>
    </source>
</reference>
<evidence type="ECO:0000259" key="4">
    <source>
        <dbReference type="SMART" id="SM00829"/>
    </source>
</evidence>
<dbReference type="Gene3D" id="3.40.50.720">
    <property type="entry name" value="NAD(P)-binding Rossmann-like Domain"/>
    <property type="match status" value="1"/>
</dbReference>